<evidence type="ECO:0000313" key="1">
    <source>
        <dbReference type="EMBL" id="JAE35709.1"/>
    </source>
</evidence>
<reference evidence="1" key="1">
    <citation type="submission" date="2014-09" db="EMBL/GenBank/DDBJ databases">
        <authorList>
            <person name="Magalhaes I.L.F."/>
            <person name="Oliveira U."/>
            <person name="Santos F.R."/>
            <person name="Vidigal T.H.D.A."/>
            <person name="Brescovit A.D."/>
            <person name="Santos A.J."/>
        </authorList>
    </citation>
    <scope>NUCLEOTIDE SEQUENCE</scope>
    <source>
        <tissue evidence="1">Shoot tissue taken approximately 20 cm above the soil surface</tissue>
    </source>
</reference>
<organism evidence="1">
    <name type="scientific">Arundo donax</name>
    <name type="common">Giant reed</name>
    <name type="synonym">Donax arundinaceus</name>
    <dbReference type="NCBI Taxonomy" id="35708"/>
    <lineage>
        <taxon>Eukaryota</taxon>
        <taxon>Viridiplantae</taxon>
        <taxon>Streptophyta</taxon>
        <taxon>Embryophyta</taxon>
        <taxon>Tracheophyta</taxon>
        <taxon>Spermatophyta</taxon>
        <taxon>Magnoliopsida</taxon>
        <taxon>Liliopsida</taxon>
        <taxon>Poales</taxon>
        <taxon>Poaceae</taxon>
        <taxon>PACMAD clade</taxon>
        <taxon>Arundinoideae</taxon>
        <taxon>Arundineae</taxon>
        <taxon>Arundo</taxon>
    </lineage>
</organism>
<accession>A0A0A9HIR1</accession>
<name>A0A0A9HIR1_ARUDO</name>
<protein>
    <submittedName>
        <fullName evidence="1">Uncharacterized protein</fullName>
    </submittedName>
</protein>
<dbReference type="EMBL" id="GBRH01162187">
    <property type="protein sequence ID" value="JAE35709.1"/>
    <property type="molecule type" value="Transcribed_RNA"/>
</dbReference>
<proteinExistence type="predicted"/>
<sequence length="25" mass="3061">MIVLFYPRGVWHLIPFFVNAHRICM</sequence>
<dbReference type="AlphaFoldDB" id="A0A0A9HIR1"/>
<reference evidence="1" key="2">
    <citation type="journal article" date="2015" name="Data Brief">
        <title>Shoot transcriptome of the giant reed, Arundo donax.</title>
        <authorList>
            <person name="Barrero R.A."/>
            <person name="Guerrero F.D."/>
            <person name="Moolhuijzen P."/>
            <person name="Goolsby J.A."/>
            <person name="Tidwell J."/>
            <person name="Bellgard S.E."/>
            <person name="Bellgard M.I."/>
        </authorList>
    </citation>
    <scope>NUCLEOTIDE SEQUENCE</scope>
    <source>
        <tissue evidence="1">Shoot tissue taken approximately 20 cm above the soil surface</tissue>
    </source>
</reference>